<dbReference type="Pfam" id="PF00135">
    <property type="entry name" value="COesterase"/>
    <property type="match status" value="1"/>
</dbReference>
<organism evidence="3 4">
    <name type="scientific">Leptotrombidium deliense</name>
    <dbReference type="NCBI Taxonomy" id="299467"/>
    <lineage>
        <taxon>Eukaryota</taxon>
        <taxon>Metazoa</taxon>
        <taxon>Ecdysozoa</taxon>
        <taxon>Arthropoda</taxon>
        <taxon>Chelicerata</taxon>
        <taxon>Arachnida</taxon>
        <taxon>Acari</taxon>
        <taxon>Acariformes</taxon>
        <taxon>Trombidiformes</taxon>
        <taxon>Prostigmata</taxon>
        <taxon>Anystina</taxon>
        <taxon>Parasitengona</taxon>
        <taxon>Trombiculoidea</taxon>
        <taxon>Trombiculidae</taxon>
        <taxon>Leptotrombidium</taxon>
    </lineage>
</organism>
<keyword evidence="1" id="KW-0325">Glycoprotein</keyword>
<dbReference type="SUPFAM" id="SSF53474">
    <property type="entry name" value="alpha/beta-Hydrolases"/>
    <property type="match status" value="1"/>
</dbReference>
<dbReference type="Gene3D" id="3.40.50.1820">
    <property type="entry name" value="alpha/beta hydrolase"/>
    <property type="match status" value="1"/>
</dbReference>
<proteinExistence type="predicted"/>
<keyword evidence="4" id="KW-1185">Reference proteome</keyword>
<dbReference type="Proteomes" id="UP000288716">
    <property type="component" value="Unassembled WGS sequence"/>
</dbReference>
<dbReference type="AlphaFoldDB" id="A0A443SND8"/>
<comment type="caution">
    <text evidence="3">The sequence shown here is derived from an EMBL/GenBank/DDBJ whole genome shotgun (WGS) entry which is preliminary data.</text>
</comment>
<dbReference type="OrthoDB" id="7611249at2759"/>
<dbReference type="VEuPathDB" id="VectorBase:LDEU003005"/>
<evidence type="ECO:0000313" key="3">
    <source>
        <dbReference type="EMBL" id="RWS29036.1"/>
    </source>
</evidence>
<accession>A0A443SND8</accession>
<evidence type="ECO:0000259" key="2">
    <source>
        <dbReference type="Pfam" id="PF00135"/>
    </source>
</evidence>
<gene>
    <name evidence="3" type="ORF">B4U80_04186</name>
</gene>
<evidence type="ECO:0000313" key="4">
    <source>
        <dbReference type="Proteomes" id="UP000288716"/>
    </source>
</evidence>
<dbReference type="InterPro" id="IPR029058">
    <property type="entry name" value="AB_hydrolase_fold"/>
</dbReference>
<feature type="domain" description="Carboxylesterase type B" evidence="2">
    <location>
        <begin position="1"/>
        <end position="49"/>
    </location>
</feature>
<dbReference type="STRING" id="299467.A0A443SND8"/>
<reference evidence="3 4" key="1">
    <citation type="journal article" date="2018" name="Gigascience">
        <title>Genomes of trombidid mites reveal novel predicted allergens and laterally-transferred genes associated with secondary metabolism.</title>
        <authorList>
            <person name="Dong X."/>
            <person name="Chaisiri K."/>
            <person name="Xia D."/>
            <person name="Armstrong S.D."/>
            <person name="Fang Y."/>
            <person name="Donnelly M.J."/>
            <person name="Kadowaki T."/>
            <person name="McGarry J.W."/>
            <person name="Darby A.C."/>
            <person name="Makepeace B.L."/>
        </authorList>
    </citation>
    <scope>NUCLEOTIDE SEQUENCE [LARGE SCALE GENOMIC DNA]</scope>
    <source>
        <strain evidence="3">UoL-UT</strain>
    </source>
</reference>
<protein>
    <submittedName>
        <fullName evidence="3">Acetylcholinesterase-like protein</fullName>
    </submittedName>
</protein>
<evidence type="ECO:0000256" key="1">
    <source>
        <dbReference type="ARBA" id="ARBA00023180"/>
    </source>
</evidence>
<name>A0A443SND8_9ACAR</name>
<dbReference type="InterPro" id="IPR002018">
    <property type="entry name" value="CarbesteraseB"/>
</dbReference>
<sequence length="58" mass="6111">MCNWALEANSLQYAKDVATIVSCPTLSSSAIVDCLRKIPASMLLKAQSKGKAVKGEAV</sequence>
<dbReference type="EMBL" id="NCKV01001098">
    <property type="protein sequence ID" value="RWS29036.1"/>
    <property type="molecule type" value="Genomic_DNA"/>
</dbReference>